<dbReference type="SMART" id="SM00409">
    <property type="entry name" value="IG"/>
    <property type="match status" value="1"/>
</dbReference>
<dbReference type="InterPro" id="IPR013783">
    <property type="entry name" value="Ig-like_fold"/>
</dbReference>
<dbReference type="SUPFAM" id="SSF48726">
    <property type="entry name" value="Immunoglobulin"/>
    <property type="match status" value="1"/>
</dbReference>
<dbReference type="PROSITE" id="PS50835">
    <property type="entry name" value="IG_LIKE"/>
    <property type="match status" value="1"/>
</dbReference>
<reference evidence="2" key="1">
    <citation type="submission" date="2020-08" db="EMBL/GenBank/DDBJ databases">
        <title>Multicomponent nature underlies the extraordinary mechanical properties of spider dragline silk.</title>
        <authorList>
            <person name="Kono N."/>
            <person name="Nakamura H."/>
            <person name="Mori M."/>
            <person name="Yoshida Y."/>
            <person name="Ohtoshi R."/>
            <person name="Malay A.D."/>
            <person name="Moran D.A.P."/>
            <person name="Tomita M."/>
            <person name="Numata K."/>
            <person name="Arakawa K."/>
        </authorList>
    </citation>
    <scope>NUCLEOTIDE SEQUENCE</scope>
</reference>
<feature type="domain" description="Ig-like" evidence="1">
    <location>
        <begin position="48"/>
        <end position="139"/>
    </location>
</feature>
<dbReference type="EMBL" id="BMAW01003486">
    <property type="protein sequence ID" value="GFS83861.1"/>
    <property type="molecule type" value="Genomic_DNA"/>
</dbReference>
<name>A0A8X6MYB1_NEPPI</name>
<dbReference type="PANTHER" id="PTHR23279">
    <property type="entry name" value="DEFECTIVE PROBOSCIS EXTENSION RESPONSE DPR -RELATED"/>
    <property type="match status" value="1"/>
</dbReference>
<keyword evidence="3" id="KW-1185">Reference proteome</keyword>
<dbReference type="GO" id="GO:0050808">
    <property type="term" value="P:synapse organization"/>
    <property type="evidence" value="ECO:0007669"/>
    <property type="project" value="TreeGrafter"/>
</dbReference>
<protein>
    <submittedName>
        <fullName evidence="2">Ig-like domain-containing protein</fullName>
    </submittedName>
</protein>
<dbReference type="Gene3D" id="2.60.40.10">
    <property type="entry name" value="Immunoglobulins"/>
    <property type="match status" value="1"/>
</dbReference>
<evidence type="ECO:0000259" key="1">
    <source>
        <dbReference type="PROSITE" id="PS50835"/>
    </source>
</evidence>
<dbReference type="InterPro" id="IPR036179">
    <property type="entry name" value="Ig-like_dom_sf"/>
</dbReference>
<dbReference type="InterPro" id="IPR037448">
    <property type="entry name" value="Zig-8"/>
</dbReference>
<sequence length="173" mass="19369">MSQVHKRVPFNKYIAGNAVKFNRYKEKQHFYSQAVLSSGFVSTQAPEPEFVGGIPGIQIIAGKDAILRCVVENLGDYKISWGVVNQKDQLSIGTNVFKGKDRIHVTHSNNSWYLHIKNVTQNDTGYYICQISTNPIKTQAGHLDVVGICKTFLLYSVKIISSTKMHIINGLLK</sequence>
<organism evidence="2 3">
    <name type="scientific">Nephila pilipes</name>
    <name type="common">Giant wood spider</name>
    <name type="synonym">Nephila maculata</name>
    <dbReference type="NCBI Taxonomy" id="299642"/>
    <lineage>
        <taxon>Eukaryota</taxon>
        <taxon>Metazoa</taxon>
        <taxon>Ecdysozoa</taxon>
        <taxon>Arthropoda</taxon>
        <taxon>Chelicerata</taxon>
        <taxon>Arachnida</taxon>
        <taxon>Araneae</taxon>
        <taxon>Araneomorphae</taxon>
        <taxon>Entelegynae</taxon>
        <taxon>Araneoidea</taxon>
        <taxon>Nephilidae</taxon>
        <taxon>Nephila</taxon>
    </lineage>
</organism>
<dbReference type="InterPro" id="IPR007110">
    <property type="entry name" value="Ig-like_dom"/>
</dbReference>
<proteinExistence type="predicted"/>
<accession>A0A8X6MYB1</accession>
<comment type="caution">
    <text evidence="2">The sequence shown here is derived from an EMBL/GenBank/DDBJ whole genome shotgun (WGS) entry which is preliminary data.</text>
</comment>
<evidence type="ECO:0000313" key="3">
    <source>
        <dbReference type="Proteomes" id="UP000887013"/>
    </source>
</evidence>
<evidence type="ECO:0000313" key="2">
    <source>
        <dbReference type="EMBL" id="GFS83861.1"/>
    </source>
</evidence>
<gene>
    <name evidence="2" type="primary">AVEN_113097_1</name>
    <name evidence="2" type="ORF">NPIL_663291</name>
</gene>
<dbReference type="Pfam" id="PF07686">
    <property type="entry name" value="V-set"/>
    <property type="match status" value="1"/>
</dbReference>
<dbReference type="SMART" id="SM00408">
    <property type="entry name" value="IGc2"/>
    <property type="match status" value="1"/>
</dbReference>
<dbReference type="OrthoDB" id="10012075at2759"/>
<dbReference type="InterPro" id="IPR003599">
    <property type="entry name" value="Ig_sub"/>
</dbReference>
<dbReference type="Proteomes" id="UP000887013">
    <property type="component" value="Unassembled WGS sequence"/>
</dbReference>
<dbReference type="InterPro" id="IPR003598">
    <property type="entry name" value="Ig_sub2"/>
</dbReference>
<dbReference type="AlphaFoldDB" id="A0A8X6MYB1"/>
<dbReference type="GO" id="GO:0032589">
    <property type="term" value="C:neuron projection membrane"/>
    <property type="evidence" value="ECO:0007669"/>
    <property type="project" value="TreeGrafter"/>
</dbReference>
<dbReference type="PANTHER" id="PTHR23279:SF36">
    <property type="entry name" value="DEFECTIVE PROBOSCIS EXTENSION RESPONSE 9, ISOFORM A"/>
    <property type="match status" value="1"/>
</dbReference>
<dbReference type="InterPro" id="IPR013106">
    <property type="entry name" value="Ig_V-set"/>
</dbReference>